<accession>A0A7C2V7T2</accession>
<dbReference type="EMBL" id="DSFP01000065">
    <property type="protein sequence ID" value="HEW46461.1"/>
    <property type="molecule type" value="Genomic_DNA"/>
</dbReference>
<reference evidence="1" key="1">
    <citation type="journal article" date="2020" name="mSystems">
        <title>Genome- and Community-Level Interaction Insights into Carbon Utilization and Element Cycling Functions of Hydrothermarchaeota in Hydrothermal Sediment.</title>
        <authorList>
            <person name="Zhou Z."/>
            <person name="Liu Y."/>
            <person name="Xu W."/>
            <person name="Pan J."/>
            <person name="Luo Z.H."/>
            <person name="Li M."/>
        </authorList>
    </citation>
    <scope>NUCLEOTIDE SEQUENCE [LARGE SCALE GENOMIC DNA]</scope>
    <source>
        <strain evidence="1">SpSt-132</strain>
    </source>
</reference>
<proteinExistence type="predicted"/>
<protein>
    <submittedName>
        <fullName evidence="1">DUF488 domain-containing protein</fullName>
    </submittedName>
</protein>
<dbReference type="AlphaFoldDB" id="A0A7C2V7T2"/>
<organism evidence="1">
    <name type="scientific">Hydrogenobacter sp</name>
    <dbReference type="NCBI Taxonomy" id="2152829"/>
    <lineage>
        <taxon>Bacteria</taxon>
        <taxon>Pseudomonadati</taxon>
        <taxon>Aquificota</taxon>
        <taxon>Aquificia</taxon>
        <taxon>Aquificales</taxon>
        <taxon>Aquificaceae</taxon>
        <taxon>Hydrogenobacter</taxon>
    </lineage>
</organism>
<dbReference type="PANTHER" id="PTHR39337">
    <property type="entry name" value="BLR5642 PROTEIN"/>
    <property type="match status" value="1"/>
</dbReference>
<gene>
    <name evidence="1" type="ORF">ENO47_07355</name>
</gene>
<dbReference type="InterPro" id="IPR007438">
    <property type="entry name" value="DUF488"/>
</dbReference>
<comment type="caution">
    <text evidence="1">The sequence shown here is derived from an EMBL/GenBank/DDBJ whole genome shotgun (WGS) entry which is preliminary data.</text>
</comment>
<dbReference type="PANTHER" id="PTHR39337:SF1">
    <property type="entry name" value="BLR5642 PROTEIN"/>
    <property type="match status" value="1"/>
</dbReference>
<name>A0A7C2V7T2_9AQUI</name>
<evidence type="ECO:0000313" key="1">
    <source>
        <dbReference type="EMBL" id="HEW46461.1"/>
    </source>
</evidence>
<sequence>MFELYTCGYTSFKGVDELLEVMERNKVKLLVDVRSSPYSKHFESYNREKLKEYLEDHGKAYEYMGDRLGGRRVKGMVLQGIKNVEDLLSDGAFKEGMRELYILCKEHKRCLIMCAEKEPERCHRFLAIGYLFMKRAKDVQVFNLIGRSLESGHDTFKRLKAHSPELRERFILHLLGEVYEEEEIKDKSQPVQKSLF</sequence>
<dbReference type="Pfam" id="PF04343">
    <property type="entry name" value="DUF488"/>
    <property type="match status" value="1"/>
</dbReference>